<dbReference type="PANTHER" id="PTHR34665:SF4">
    <property type="entry name" value="DUF3741 DOMAIN-CONTAINING PROTEIN"/>
    <property type="match status" value="1"/>
</dbReference>
<dbReference type="AlphaFoldDB" id="A0AAN9JWI1"/>
<sequence>MVELKFSNTIRVTKKRSDFMSPKFFSLNSLLERRKAQDSTDELAIVKAAAWAWYQHGSGSEGKAKSEVDVPRTQHVARPSRYKLEAMRMAKEGSSIHTNKSLLDAYEVQSISRQLDRLIESSSHNKLGDGNNFANKNAGVDNSNRRMKNKKRIGKGFWPRHVIVCGRGNDVVDGTALLAKHVPVPKAHNCNIFSHLYLTVLQVSEFNADCRRDGKRLDNIEKVEMGKTIFGVDLKKSDVTESTALKER</sequence>
<keyword evidence="2" id="KW-1185">Reference proteome</keyword>
<protein>
    <submittedName>
        <fullName evidence="1">Uncharacterized protein</fullName>
    </submittedName>
</protein>
<evidence type="ECO:0000313" key="1">
    <source>
        <dbReference type="EMBL" id="KAK7305681.1"/>
    </source>
</evidence>
<proteinExistence type="predicted"/>
<dbReference type="EMBL" id="JAYMYQ010000011">
    <property type="protein sequence ID" value="KAK7305681.1"/>
    <property type="molecule type" value="Genomic_DNA"/>
</dbReference>
<dbReference type="PANTHER" id="PTHR34665">
    <property type="entry name" value="DUF3741 DOMAIN-CONTAINING PROTEIN"/>
    <property type="match status" value="1"/>
</dbReference>
<evidence type="ECO:0000313" key="2">
    <source>
        <dbReference type="Proteomes" id="UP001367508"/>
    </source>
</evidence>
<name>A0AAN9JWI1_CANGL</name>
<organism evidence="1 2">
    <name type="scientific">Canavalia gladiata</name>
    <name type="common">Sword bean</name>
    <name type="synonym">Dolichos gladiatus</name>
    <dbReference type="NCBI Taxonomy" id="3824"/>
    <lineage>
        <taxon>Eukaryota</taxon>
        <taxon>Viridiplantae</taxon>
        <taxon>Streptophyta</taxon>
        <taxon>Embryophyta</taxon>
        <taxon>Tracheophyta</taxon>
        <taxon>Spermatophyta</taxon>
        <taxon>Magnoliopsida</taxon>
        <taxon>eudicotyledons</taxon>
        <taxon>Gunneridae</taxon>
        <taxon>Pentapetalae</taxon>
        <taxon>rosids</taxon>
        <taxon>fabids</taxon>
        <taxon>Fabales</taxon>
        <taxon>Fabaceae</taxon>
        <taxon>Papilionoideae</taxon>
        <taxon>50 kb inversion clade</taxon>
        <taxon>NPAAA clade</taxon>
        <taxon>indigoferoid/millettioid clade</taxon>
        <taxon>Phaseoleae</taxon>
        <taxon>Canavalia</taxon>
    </lineage>
</organism>
<dbReference type="Proteomes" id="UP001367508">
    <property type="component" value="Unassembled WGS sequence"/>
</dbReference>
<comment type="caution">
    <text evidence="1">The sequence shown here is derived from an EMBL/GenBank/DDBJ whole genome shotgun (WGS) entry which is preliminary data.</text>
</comment>
<accession>A0AAN9JWI1</accession>
<reference evidence="1 2" key="1">
    <citation type="submission" date="2024-01" db="EMBL/GenBank/DDBJ databases">
        <title>The genomes of 5 underutilized Papilionoideae crops provide insights into root nodulation and disease resistanc.</title>
        <authorList>
            <person name="Jiang F."/>
        </authorList>
    </citation>
    <scope>NUCLEOTIDE SEQUENCE [LARGE SCALE GENOMIC DNA]</scope>
    <source>
        <strain evidence="1">LVBAO_FW01</strain>
        <tissue evidence="1">Leaves</tissue>
    </source>
</reference>
<gene>
    <name evidence="1" type="ORF">VNO77_43590</name>
</gene>